<comment type="caution">
    <text evidence="5">The sequence shown here is derived from an EMBL/GenBank/DDBJ whole genome shotgun (WGS) entry which is preliminary data.</text>
</comment>
<evidence type="ECO:0000256" key="1">
    <source>
        <dbReference type="ARBA" id="ARBA00023143"/>
    </source>
</evidence>
<reference evidence="5" key="1">
    <citation type="submission" date="2016-10" db="EMBL/GenBank/DDBJ databases">
        <title>Sequence of Gallionella enrichment culture.</title>
        <authorList>
            <person name="Poehlein A."/>
            <person name="Muehling M."/>
            <person name="Daniel R."/>
        </authorList>
    </citation>
    <scope>NUCLEOTIDE SEQUENCE</scope>
</reference>
<dbReference type="GO" id="GO:0005198">
    <property type="term" value="F:structural molecule activity"/>
    <property type="evidence" value="ECO:0007669"/>
    <property type="project" value="InterPro"/>
</dbReference>
<dbReference type="Pfam" id="PF00700">
    <property type="entry name" value="Flagellin_C"/>
    <property type="match status" value="1"/>
</dbReference>
<sequence>MRISTSTIYSSNVSNMNNLEAQIAQTQQQISTGNRIQSPADDPVAAARIIELNQANSVNTQYGTNNTAAQNTLSLSENVLQSVTTLLQSVKSTAVNAANGVLTTSDRQSLATSLQGQLQELMGLANSTDGTGNYLFSGSKGNTQPFVNTAAGVVYQGDSLQRNMQVSPTRQIASTDVGTDIFMKVRNGNGTFTAAPGLTMSIGANIAVGATTVTVPNTGGLVAGMPITGGGFPAGTTVASITDATHFVASSPATTATAAGQSIQFANAGTGTGIITPGAVINPALYNNNTYQLSFSVTGGVTTYSVTDVTNPAAPVPVAGQTNVAYTSGNAINFNGIQVQMSGAPANGDVFSVSPSANQSIFGTLSSLINTLNSPAAPGGTSFNQSVNDALGNIDQSLNNVLTVRASMGSRLNELTALQNTVSQQGLQYQQTLTSIQGTDYNKAISDLTQQHTALQAAQQSFAAISKLSLFNYL</sequence>
<dbReference type="InterPro" id="IPR001029">
    <property type="entry name" value="Flagellin_N"/>
</dbReference>
<dbReference type="Gene3D" id="1.20.1330.10">
    <property type="entry name" value="f41 fragment of flagellin, N-terminal domain"/>
    <property type="match status" value="2"/>
</dbReference>
<keyword evidence="5" id="KW-0282">Flagellum</keyword>
<dbReference type="PANTHER" id="PTHR42792">
    <property type="entry name" value="FLAGELLIN"/>
    <property type="match status" value="1"/>
</dbReference>
<proteinExistence type="predicted"/>
<feature type="domain" description="Flagellin C-terminal" evidence="4">
    <location>
        <begin position="391"/>
        <end position="474"/>
    </location>
</feature>
<feature type="domain" description="Flagellin N-terminal" evidence="3">
    <location>
        <begin position="3"/>
        <end position="140"/>
    </location>
</feature>
<dbReference type="NCBIfam" id="TIGR02550">
    <property type="entry name" value="flagell_flgL"/>
    <property type="match status" value="1"/>
</dbReference>
<dbReference type="GO" id="GO:0009424">
    <property type="term" value="C:bacterial-type flagellum hook"/>
    <property type="evidence" value="ECO:0007669"/>
    <property type="project" value="InterPro"/>
</dbReference>
<keyword evidence="1" id="KW-0975">Bacterial flagellum</keyword>
<evidence type="ECO:0000259" key="4">
    <source>
        <dbReference type="Pfam" id="PF00700"/>
    </source>
</evidence>
<dbReference type="InterPro" id="IPR013384">
    <property type="entry name" value="Flagell_FlgL"/>
</dbReference>
<dbReference type="InterPro" id="IPR046358">
    <property type="entry name" value="Flagellin_C"/>
</dbReference>
<dbReference type="GO" id="GO:0071973">
    <property type="term" value="P:bacterial-type flagellum-dependent cell motility"/>
    <property type="evidence" value="ECO:0007669"/>
    <property type="project" value="InterPro"/>
</dbReference>
<dbReference type="PANTHER" id="PTHR42792:SF1">
    <property type="entry name" value="FLAGELLAR HOOK-ASSOCIATED PROTEIN 3"/>
    <property type="match status" value="1"/>
</dbReference>
<dbReference type="AlphaFoldDB" id="A0A1J5SWL0"/>
<gene>
    <name evidence="5" type="primary">flgL_3</name>
    <name evidence="5" type="ORF">GALL_92260</name>
</gene>
<keyword evidence="5" id="KW-0969">Cilium</keyword>
<evidence type="ECO:0000259" key="3">
    <source>
        <dbReference type="Pfam" id="PF00669"/>
    </source>
</evidence>
<accession>A0A1J5SWL0</accession>
<dbReference type="EMBL" id="MLJW01000031">
    <property type="protein sequence ID" value="OIR08432.1"/>
    <property type="molecule type" value="Genomic_DNA"/>
</dbReference>
<keyword evidence="5" id="KW-0966">Cell projection</keyword>
<evidence type="ECO:0000256" key="2">
    <source>
        <dbReference type="SAM" id="Coils"/>
    </source>
</evidence>
<dbReference type="InterPro" id="IPR001492">
    <property type="entry name" value="Flagellin"/>
</dbReference>
<evidence type="ECO:0000313" key="5">
    <source>
        <dbReference type="EMBL" id="OIR08432.1"/>
    </source>
</evidence>
<protein>
    <submittedName>
        <fullName evidence="5">Flagellar hook-associated protein 3</fullName>
    </submittedName>
</protein>
<dbReference type="Pfam" id="PF00669">
    <property type="entry name" value="Flagellin_N"/>
    <property type="match status" value="1"/>
</dbReference>
<keyword evidence="2" id="KW-0175">Coiled coil</keyword>
<feature type="coiled-coil region" evidence="2">
    <location>
        <begin position="9"/>
        <end position="36"/>
    </location>
</feature>
<dbReference type="SUPFAM" id="SSF64518">
    <property type="entry name" value="Phase 1 flagellin"/>
    <property type="match status" value="1"/>
</dbReference>
<organism evidence="5">
    <name type="scientific">mine drainage metagenome</name>
    <dbReference type="NCBI Taxonomy" id="410659"/>
    <lineage>
        <taxon>unclassified sequences</taxon>
        <taxon>metagenomes</taxon>
        <taxon>ecological metagenomes</taxon>
    </lineage>
</organism>
<name>A0A1J5SWL0_9ZZZZ</name>